<comment type="similarity">
    <text evidence="4">Belongs to the glutamate--cysteine ligase type 2 family. YbdK subfamily.</text>
</comment>
<dbReference type="Proteomes" id="UP000253606">
    <property type="component" value="Chromosome"/>
</dbReference>
<dbReference type="GO" id="GO:0042398">
    <property type="term" value="P:modified amino acid biosynthetic process"/>
    <property type="evidence" value="ECO:0007669"/>
    <property type="project" value="InterPro"/>
</dbReference>
<organism evidence="5 6">
    <name type="scientific">Acidisarcina polymorpha</name>
    <dbReference type="NCBI Taxonomy" id="2211140"/>
    <lineage>
        <taxon>Bacteria</taxon>
        <taxon>Pseudomonadati</taxon>
        <taxon>Acidobacteriota</taxon>
        <taxon>Terriglobia</taxon>
        <taxon>Terriglobales</taxon>
        <taxon>Acidobacteriaceae</taxon>
        <taxon>Acidisarcina</taxon>
    </lineage>
</organism>
<dbReference type="GO" id="GO:0005524">
    <property type="term" value="F:ATP binding"/>
    <property type="evidence" value="ECO:0007669"/>
    <property type="project" value="UniProtKB-KW"/>
</dbReference>
<evidence type="ECO:0000313" key="5">
    <source>
        <dbReference type="EMBL" id="AXC15219.1"/>
    </source>
</evidence>
<dbReference type="Gene3D" id="3.30.590.20">
    <property type="match status" value="1"/>
</dbReference>
<dbReference type="AlphaFoldDB" id="A0A2Z5G8B3"/>
<name>A0A2Z5G8B3_9BACT</name>
<keyword evidence="3 4" id="KW-0067">ATP-binding</keyword>
<dbReference type="RefSeq" id="WP_114209829.1">
    <property type="nucleotide sequence ID" value="NZ_CP030840.1"/>
</dbReference>
<accession>A0A2Z5G8B3</accession>
<evidence type="ECO:0000256" key="3">
    <source>
        <dbReference type="ARBA" id="ARBA00022840"/>
    </source>
</evidence>
<dbReference type="OrthoDB" id="9769628at2"/>
<gene>
    <name evidence="5" type="ORF">ACPOL_5975</name>
</gene>
<dbReference type="SUPFAM" id="SSF55931">
    <property type="entry name" value="Glutamine synthetase/guanido kinase"/>
    <property type="match status" value="1"/>
</dbReference>
<evidence type="ECO:0000256" key="4">
    <source>
        <dbReference type="HAMAP-Rule" id="MF_01609"/>
    </source>
</evidence>
<comment type="function">
    <text evidence="4">ATP-dependent carboxylate-amine ligase which exhibits weak glutamate--cysteine ligase activity.</text>
</comment>
<dbReference type="EMBL" id="CP030840">
    <property type="protein sequence ID" value="AXC15219.1"/>
    <property type="molecule type" value="Genomic_DNA"/>
</dbReference>
<protein>
    <recommendedName>
        <fullName evidence="4">Putative glutamate--cysteine ligase 2</fullName>
        <ecNumber evidence="4">6.3.2.2</ecNumber>
    </recommendedName>
    <alternativeName>
        <fullName evidence="4">Gamma-glutamylcysteine synthetase 2</fullName>
        <shortName evidence="4">GCS 2</shortName>
        <shortName evidence="4">Gamma-GCS 2</shortName>
    </alternativeName>
</protein>
<dbReference type="InterPro" id="IPR014746">
    <property type="entry name" value="Gln_synth/guanido_kin_cat_dom"/>
</dbReference>
<proteinExistence type="inferred from homology"/>
<keyword evidence="1 4" id="KW-0436">Ligase</keyword>
<dbReference type="Pfam" id="PF04107">
    <property type="entry name" value="GCS2"/>
    <property type="match status" value="1"/>
</dbReference>
<dbReference type="InterPro" id="IPR006336">
    <property type="entry name" value="GCS2"/>
</dbReference>
<keyword evidence="2 4" id="KW-0547">Nucleotide-binding</keyword>
<dbReference type="NCBIfam" id="TIGR02050">
    <property type="entry name" value="gshA_cyan_rel"/>
    <property type="match status" value="1"/>
</dbReference>
<dbReference type="NCBIfam" id="NF010039">
    <property type="entry name" value="PRK13515.1"/>
    <property type="match status" value="1"/>
</dbReference>
<dbReference type="KEGG" id="abas:ACPOL_5975"/>
<keyword evidence="6" id="KW-1185">Reference proteome</keyword>
<evidence type="ECO:0000313" key="6">
    <source>
        <dbReference type="Proteomes" id="UP000253606"/>
    </source>
</evidence>
<evidence type="ECO:0000256" key="2">
    <source>
        <dbReference type="ARBA" id="ARBA00022741"/>
    </source>
</evidence>
<evidence type="ECO:0000256" key="1">
    <source>
        <dbReference type="ARBA" id="ARBA00022598"/>
    </source>
</evidence>
<sequence length="368" mass="42631">MQPTFNIGIEEEYQTVDPITRDLRSHIGTEMLAHGKLLLHEQVKAEMHQSVVEVGTNICPTIKEARQDLFNLRRQMIRLAHDNGLLLVAGATHPFADWRKQEIYPDERYRRVVEDLQTVARANLIFGLHVHIGIEDREAAIRIMNTLRYFLPHLLALSTNSPFWRGDNTGLKSYRAKVFDKFPRTNIPDAFSSYSDFENFVNILIKTNCLDNAKKIWWDIRPHPFFNTIEVRVCDLPLRAEETLAIAALIQATAAKIHQLHTRNQDFRNYSRALLMENKWRAVRYGLDGKLIDFGKETEVPERDLIREYLEFVDDVVDGLNCREEINYIRHILEIGTGADRQLKKFEQTGDLAAVVDYMAEETKVGLD</sequence>
<dbReference type="InterPro" id="IPR011793">
    <property type="entry name" value="YbdK"/>
</dbReference>
<dbReference type="GO" id="GO:0004357">
    <property type="term" value="F:glutamate-cysteine ligase activity"/>
    <property type="evidence" value="ECO:0007669"/>
    <property type="project" value="UniProtKB-EC"/>
</dbReference>
<dbReference type="EC" id="6.3.2.2" evidence="4"/>
<dbReference type="InterPro" id="IPR050141">
    <property type="entry name" value="GCL_type2/YbdK_subfam"/>
</dbReference>
<reference evidence="5 6" key="1">
    <citation type="journal article" date="2018" name="Front. Microbiol.">
        <title>Hydrolytic Capabilities as a Key to Environmental Success: Chitinolytic and Cellulolytic Acidobacteria From Acidic Sub-arctic Soils and Boreal Peatlands.</title>
        <authorList>
            <person name="Belova S.E."/>
            <person name="Ravin N.V."/>
            <person name="Pankratov T.A."/>
            <person name="Rakitin A.L."/>
            <person name="Ivanova A.A."/>
            <person name="Beletsky A.V."/>
            <person name="Mardanov A.V."/>
            <person name="Sinninghe Damste J.S."/>
            <person name="Dedysh S.N."/>
        </authorList>
    </citation>
    <scope>NUCLEOTIDE SEQUENCE [LARGE SCALE GENOMIC DNA]</scope>
    <source>
        <strain evidence="5 6">SBC82</strain>
    </source>
</reference>
<comment type="catalytic activity">
    <reaction evidence="4">
        <text>L-cysteine + L-glutamate + ATP = gamma-L-glutamyl-L-cysteine + ADP + phosphate + H(+)</text>
        <dbReference type="Rhea" id="RHEA:13285"/>
        <dbReference type="ChEBI" id="CHEBI:15378"/>
        <dbReference type="ChEBI" id="CHEBI:29985"/>
        <dbReference type="ChEBI" id="CHEBI:30616"/>
        <dbReference type="ChEBI" id="CHEBI:35235"/>
        <dbReference type="ChEBI" id="CHEBI:43474"/>
        <dbReference type="ChEBI" id="CHEBI:58173"/>
        <dbReference type="ChEBI" id="CHEBI:456216"/>
        <dbReference type="EC" id="6.3.2.2"/>
    </reaction>
</comment>
<dbReference type="HAMAP" id="MF_01609">
    <property type="entry name" value="Glu_cys_ligase_2"/>
    <property type="match status" value="1"/>
</dbReference>
<dbReference type="PANTHER" id="PTHR36510">
    <property type="entry name" value="GLUTAMATE--CYSTEINE LIGASE 2-RELATED"/>
    <property type="match status" value="1"/>
</dbReference>
<dbReference type="PANTHER" id="PTHR36510:SF1">
    <property type="entry name" value="GLUTAMATE--CYSTEINE LIGASE 2-RELATED"/>
    <property type="match status" value="1"/>
</dbReference>